<dbReference type="Pfam" id="PF03743">
    <property type="entry name" value="TrbI"/>
    <property type="match status" value="1"/>
</dbReference>
<dbReference type="AlphaFoldDB" id="A0A0L0UPJ2"/>
<accession>A0A0L0UPJ2</accession>
<evidence type="ECO:0000313" key="3">
    <source>
        <dbReference type="EMBL" id="KNE88977.1"/>
    </source>
</evidence>
<dbReference type="CDD" id="cd16430">
    <property type="entry name" value="TraB"/>
    <property type="match status" value="1"/>
</dbReference>
<evidence type="ECO:0000256" key="1">
    <source>
        <dbReference type="SAM" id="Coils"/>
    </source>
</evidence>
<evidence type="ECO:0008006" key="5">
    <source>
        <dbReference type="Google" id="ProtNLM"/>
    </source>
</evidence>
<dbReference type="InterPro" id="IPR005498">
    <property type="entry name" value="T4SS_VirB10/TraB/TrbI"/>
</dbReference>
<sequence length="608" mass="65804">MNLNINKLVQSKQRKLFALILAGIALVLGTLWFLNDRAGASAGAEATEAPRRKWGGVLVDAQLREREANKAVTDMKETMLDIKKQLDEMKGNNDSLKTQMSDLQVELDKAKMNQPVAPTPQEAGTGSLPPAQYRLGPPPVSRGQIDSPLFDYTEIDKPKKKTSAAFYVPTGTFSNAIIIEGADANASVRGQEKLVPMQFKLTGLSHLPGNQKSDKLANCFVTASAFGEISSERAEVKTERLSCVINGKHIDQEVEGHVAFYGKNGIKGIPVMRNGKLLGLSFMGGALSGLGQTASQVGQTVAGVGATTTISAGDAGRAAIGGGASTAGGKLADYYIQRAEQYHPIIPIGAGNRVEVVFQKGFKAEFIEDIEEAEKQANNPTGQQAQSGTADTTTQAQGNSGLPPELIGKLGDAAALKIQDFVTPAPAEDGRLNIIRDRLDHVDAAYQKIKSVCNGNEVALVRIIDEHRSVVKSLSQWAPDLIEVHPDLITRLYSVDRRLSQIANHIDPQRPALSPHAINGAPMIDSTISLNEFDDLLSEDGLPDEALTVMRQIFSDIRSVKQRFKANSDELINLAVKHSPTYAELPDERREFFNGIMKLPIFFMFDPD</sequence>
<proteinExistence type="predicted"/>
<dbReference type="EMBL" id="AJIL01000631">
    <property type="protein sequence ID" value="KNE88977.1"/>
    <property type="molecule type" value="Genomic_DNA"/>
</dbReference>
<gene>
    <name evidence="3" type="ORF">PSTG_17569</name>
</gene>
<name>A0A0L0UPJ2_9BASI</name>
<dbReference type="Proteomes" id="UP000054564">
    <property type="component" value="Unassembled WGS sequence"/>
</dbReference>
<feature type="compositionally biased region" description="Polar residues" evidence="2">
    <location>
        <begin position="376"/>
        <end position="400"/>
    </location>
</feature>
<comment type="caution">
    <text evidence="3">The sequence shown here is derived from an EMBL/GenBank/DDBJ whole genome shotgun (WGS) entry which is preliminary data.</text>
</comment>
<keyword evidence="1" id="KW-0175">Coiled coil</keyword>
<keyword evidence="4" id="KW-1185">Reference proteome</keyword>
<dbReference type="STRING" id="1165861.A0A0L0UPJ2"/>
<evidence type="ECO:0000256" key="2">
    <source>
        <dbReference type="SAM" id="MobiDB-lite"/>
    </source>
</evidence>
<feature type="region of interest" description="Disordered" evidence="2">
    <location>
        <begin position="376"/>
        <end position="404"/>
    </location>
</feature>
<evidence type="ECO:0000313" key="4">
    <source>
        <dbReference type="Proteomes" id="UP000054564"/>
    </source>
</evidence>
<organism evidence="3 4">
    <name type="scientific">Puccinia striiformis f. sp. tritici PST-78</name>
    <dbReference type="NCBI Taxonomy" id="1165861"/>
    <lineage>
        <taxon>Eukaryota</taxon>
        <taxon>Fungi</taxon>
        <taxon>Dikarya</taxon>
        <taxon>Basidiomycota</taxon>
        <taxon>Pucciniomycotina</taxon>
        <taxon>Pucciniomycetes</taxon>
        <taxon>Pucciniales</taxon>
        <taxon>Pucciniaceae</taxon>
        <taxon>Puccinia</taxon>
    </lineage>
</organism>
<protein>
    <recommendedName>
        <fullName evidence="5">Conjugal transfer protein TraB</fullName>
    </recommendedName>
</protein>
<reference evidence="4" key="1">
    <citation type="submission" date="2014-03" db="EMBL/GenBank/DDBJ databases">
        <title>The Genome Sequence of Puccinia striiformis f. sp. tritici PST-78.</title>
        <authorList>
            <consortium name="The Broad Institute Genome Sequencing Platform"/>
            <person name="Cuomo C."/>
            <person name="Hulbert S."/>
            <person name="Chen X."/>
            <person name="Walker B."/>
            <person name="Young S.K."/>
            <person name="Zeng Q."/>
            <person name="Gargeya S."/>
            <person name="Fitzgerald M."/>
            <person name="Haas B."/>
            <person name="Abouelleil A."/>
            <person name="Alvarado L."/>
            <person name="Arachchi H.M."/>
            <person name="Berlin A.M."/>
            <person name="Chapman S.B."/>
            <person name="Goldberg J."/>
            <person name="Griggs A."/>
            <person name="Gujja S."/>
            <person name="Hansen M."/>
            <person name="Howarth C."/>
            <person name="Imamovic A."/>
            <person name="Larimer J."/>
            <person name="McCowan C."/>
            <person name="Montmayeur A."/>
            <person name="Murphy C."/>
            <person name="Neiman D."/>
            <person name="Pearson M."/>
            <person name="Priest M."/>
            <person name="Roberts A."/>
            <person name="Saif S."/>
            <person name="Shea T."/>
            <person name="Sisk P."/>
            <person name="Sykes S."/>
            <person name="Wortman J."/>
            <person name="Nusbaum C."/>
            <person name="Birren B."/>
        </authorList>
    </citation>
    <scope>NUCLEOTIDE SEQUENCE [LARGE SCALE GENOMIC DNA]</scope>
    <source>
        <strain evidence="4">race PST-78</strain>
    </source>
</reference>
<feature type="coiled-coil region" evidence="1">
    <location>
        <begin position="72"/>
        <end position="113"/>
    </location>
</feature>